<evidence type="ECO:0000256" key="1">
    <source>
        <dbReference type="SAM" id="SignalP"/>
    </source>
</evidence>
<sequence>MLMRAAILLPLAAAATLLAAAAAVGASYWSARPGVIARALEGQRTGQDGEPFRAYYGRICSSTC</sequence>
<feature type="chain" id="PRO_5038998361" evidence="1">
    <location>
        <begin position="20"/>
        <end position="64"/>
    </location>
</feature>
<accession>A0A6J4RPG1</accession>
<organism evidence="2">
    <name type="scientific">uncultured Solirubrobacteraceae bacterium</name>
    <dbReference type="NCBI Taxonomy" id="1162706"/>
    <lineage>
        <taxon>Bacteria</taxon>
        <taxon>Bacillati</taxon>
        <taxon>Actinomycetota</taxon>
        <taxon>Thermoleophilia</taxon>
        <taxon>Solirubrobacterales</taxon>
        <taxon>Solirubrobacteraceae</taxon>
        <taxon>environmental samples</taxon>
    </lineage>
</organism>
<keyword evidence="1" id="KW-0732">Signal</keyword>
<dbReference type="EMBL" id="CADCVQ010000022">
    <property type="protein sequence ID" value="CAA9476057.1"/>
    <property type="molecule type" value="Genomic_DNA"/>
</dbReference>
<gene>
    <name evidence="2" type="ORF">AVDCRST_MAG67-509</name>
</gene>
<protein>
    <submittedName>
        <fullName evidence="2">Uncharacterized protein</fullName>
    </submittedName>
</protein>
<reference evidence="2" key="1">
    <citation type="submission" date="2020-02" db="EMBL/GenBank/DDBJ databases">
        <authorList>
            <person name="Meier V. D."/>
        </authorList>
    </citation>
    <scope>NUCLEOTIDE SEQUENCE</scope>
    <source>
        <strain evidence="2">AVDCRST_MAG67</strain>
    </source>
</reference>
<name>A0A6J4RPG1_9ACTN</name>
<feature type="signal peptide" evidence="1">
    <location>
        <begin position="1"/>
        <end position="19"/>
    </location>
</feature>
<dbReference type="AlphaFoldDB" id="A0A6J4RPG1"/>
<proteinExistence type="predicted"/>
<evidence type="ECO:0000313" key="2">
    <source>
        <dbReference type="EMBL" id="CAA9476057.1"/>
    </source>
</evidence>